<keyword evidence="3" id="KW-1185">Reference proteome</keyword>
<evidence type="ECO:0000313" key="3">
    <source>
        <dbReference type="Proteomes" id="UP000054560"/>
    </source>
</evidence>
<dbReference type="RefSeq" id="XP_014144142.1">
    <property type="nucleotide sequence ID" value="XM_014288667.1"/>
</dbReference>
<sequence length="56" mass="5895">MEALDDDLLNELDDLDILEATPTTVPTDTLPATSVPAGTAQPEAQKLDEFGLPQAS</sequence>
<protein>
    <submittedName>
        <fullName evidence="2">Uncharacterized protein</fullName>
    </submittedName>
</protein>
<reference evidence="2 3" key="1">
    <citation type="submission" date="2011-02" db="EMBL/GenBank/DDBJ databases">
        <title>The Genome Sequence of Sphaeroforma arctica JP610.</title>
        <authorList>
            <consortium name="The Broad Institute Genome Sequencing Platform"/>
            <person name="Russ C."/>
            <person name="Cuomo C."/>
            <person name="Young S.K."/>
            <person name="Zeng Q."/>
            <person name="Gargeya S."/>
            <person name="Alvarado L."/>
            <person name="Berlin A."/>
            <person name="Chapman S.B."/>
            <person name="Chen Z."/>
            <person name="Freedman E."/>
            <person name="Gellesch M."/>
            <person name="Goldberg J."/>
            <person name="Griggs A."/>
            <person name="Gujja S."/>
            <person name="Heilman E."/>
            <person name="Heiman D."/>
            <person name="Howarth C."/>
            <person name="Mehta T."/>
            <person name="Neiman D."/>
            <person name="Pearson M."/>
            <person name="Roberts A."/>
            <person name="Saif S."/>
            <person name="Shea T."/>
            <person name="Shenoy N."/>
            <person name="Sisk P."/>
            <person name="Stolte C."/>
            <person name="Sykes S."/>
            <person name="White J."/>
            <person name="Yandava C."/>
            <person name="Burger G."/>
            <person name="Gray M.W."/>
            <person name="Holland P.W.H."/>
            <person name="King N."/>
            <person name="Lang F.B.F."/>
            <person name="Roger A.J."/>
            <person name="Ruiz-Trillo I."/>
            <person name="Haas B."/>
            <person name="Nusbaum C."/>
            <person name="Birren B."/>
        </authorList>
    </citation>
    <scope>NUCLEOTIDE SEQUENCE [LARGE SCALE GENOMIC DNA]</scope>
    <source>
        <strain evidence="2 3">JP610</strain>
    </source>
</reference>
<evidence type="ECO:0000256" key="1">
    <source>
        <dbReference type="SAM" id="MobiDB-lite"/>
    </source>
</evidence>
<organism evidence="2 3">
    <name type="scientific">Sphaeroforma arctica JP610</name>
    <dbReference type="NCBI Taxonomy" id="667725"/>
    <lineage>
        <taxon>Eukaryota</taxon>
        <taxon>Ichthyosporea</taxon>
        <taxon>Ichthyophonida</taxon>
        <taxon>Sphaeroforma</taxon>
    </lineage>
</organism>
<dbReference type="GeneID" id="25917741"/>
<dbReference type="EMBL" id="KQ251724">
    <property type="protein sequence ID" value="KNC70240.1"/>
    <property type="molecule type" value="Genomic_DNA"/>
</dbReference>
<feature type="region of interest" description="Disordered" evidence="1">
    <location>
        <begin position="19"/>
        <end position="56"/>
    </location>
</feature>
<accession>A0A0L0F0K2</accession>
<feature type="compositionally biased region" description="Polar residues" evidence="1">
    <location>
        <begin position="21"/>
        <end position="32"/>
    </location>
</feature>
<evidence type="ECO:0000313" key="2">
    <source>
        <dbReference type="EMBL" id="KNC70240.1"/>
    </source>
</evidence>
<gene>
    <name evidence="2" type="ORF">SARC_17237</name>
</gene>
<dbReference type="AlphaFoldDB" id="A0A0L0F0K2"/>
<name>A0A0L0F0K2_9EUKA</name>
<dbReference type="Proteomes" id="UP000054560">
    <property type="component" value="Unassembled WGS sequence"/>
</dbReference>
<proteinExistence type="predicted"/>